<keyword evidence="2" id="KW-1185">Reference proteome</keyword>
<proteinExistence type="predicted"/>
<sequence>MNKKLDVFYSAIVESADDSILELNPILKPLGYHFVGYEYEDFISEKLEELSPSTHKNLFADDTSNNSYIIDDRPQKRHQSVLELLNHLNIQVDFNRTSFKNKVFFFERSDNNEIESSMEDVYMTSGFEIVCNRLTKLFSVFLEYPLQFGTINKTSIGISSRMQYLERTIFKAPNSRIFQNRDLSGLKRTENPLFINLVQKIIQDVHSLKTLPIQSDRALNVKELNLHLTEFRYIDFAIELFNNAENVPVNNLDNFIHLKVKLTLLILCLESLFNNGTNPISHTIARHYSILFWNPGLFDKNYKLIKYYYSLRSKFVHGAMDESPVKVNKDIKKKIKTIGLDSPSDLLSLVADLRYKVKVAIELVLMENKDKTELFSHLNARGIDPNEYYPESGLKPKPY</sequence>
<dbReference type="Proteomes" id="UP000249696">
    <property type="component" value="Unassembled WGS sequence"/>
</dbReference>
<name>A0A327QNA3_9FLAO</name>
<comment type="caution">
    <text evidence="1">The sequence shown here is derived from an EMBL/GenBank/DDBJ whole genome shotgun (WGS) entry which is preliminary data.</text>
</comment>
<accession>A0A327QNA3</accession>
<reference evidence="1 2" key="1">
    <citation type="submission" date="2018-06" db="EMBL/GenBank/DDBJ databases">
        <title>Genomic Encyclopedia of Archaeal and Bacterial Type Strains, Phase II (KMG-II): from individual species to whole genera.</title>
        <authorList>
            <person name="Goeker M."/>
        </authorList>
    </citation>
    <scope>NUCLEOTIDE SEQUENCE [LARGE SCALE GENOMIC DNA]</scope>
    <source>
        <strain evidence="1 2">DSM 23522</strain>
    </source>
</reference>
<dbReference type="RefSeq" id="WP_111625628.1">
    <property type="nucleotide sequence ID" value="NZ_QLLN01000013.1"/>
</dbReference>
<gene>
    <name evidence="1" type="ORF">LV92_04332</name>
</gene>
<protein>
    <submittedName>
        <fullName evidence="1">Uncharacterized protein</fullName>
    </submittedName>
</protein>
<dbReference type="OrthoDB" id="1427532at2"/>
<dbReference type="AlphaFoldDB" id="A0A327QNA3"/>
<evidence type="ECO:0000313" key="2">
    <source>
        <dbReference type="Proteomes" id="UP000249696"/>
    </source>
</evidence>
<organism evidence="1 2">
    <name type="scientific">Arenibacter echinorum</name>
    <dbReference type="NCBI Taxonomy" id="440515"/>
    <lineage>
        <taxon>Bacteria</taxon>
        <taxon>Pseudomonadati</taxon>
        <taxon>Bacteroidota</taxon>
        <taxon>Flavobacteriia</taxon>
        <taxon>Flavobacteriales</taxon>
        <taxon>Flavobacteriaceae</taxon>
        <taxon>Arenibacter</taxon>
    </lineage>
</organism>
<evidence type="ECO:0000313" key="1">
    <source>
        <dbReference type="EMBL" id="RAJ04813.1"/>
    </source>
</evidence>
<dbReference type="EMBL" id="QLLN01000013">
    <property type="protein sequence ID" value="RAJ04813.1"/>
    <property type="molecule type" value="Genomic_DNA"/>
</dbReference>